<dbReference type="OrthoDB" id="10574879at2759"/>
<evidence type="ECO:0000313" key="3">
    <source>
        <dbReference type="Proteomes" id="UP001163046"/>
    </source>
</evidence>
<sequence>MPQRYAFPFVGQYVDIQQRQPFLQQQQLQQLQQTNQQVTPTFPITHVQQVKPSTVVVLTPVPGYTGHVSVAIPGWWGLLSGEFPGVSTFCVHCSVALNHNPVICELCTKDPDNIFDGHSGSAAKDCNTHSLHRGTFLGAQSGIVGENMPRQGGFPTAQPTHQAFQGTYPFQQKQGTYDVSHDMQIKKTSNQAADFARQSELVKHVNAKPFEPPKRSTPGSVSSSSAAIGPLVSSTFARNPNLMTICPSPPDLGGSSQSPPVSTSLISSRPLSMSPVDPGIPFPGAVGTFPKHTAMGQFQMQQQPQGVQPQQFTPFQQQPVGIQHALQIRAQGQQQQQGVNQLPGAAAALLPNPAVLAAAMPRQLIRAPGLRPIGMGGTQPSATNAQRFPAPIQRPMTASLMHGLPHMQAPRGPRAQTVPPPQMVPTKQQIVSNRPQMPPQSLPHQDHGQQEQQRVLPMNIQVDQQVKVVTSVPGDKPIVKGQIPRENQKPQEKKEETKSLNIESNPRNRKTNSEQPNKTSKTTKLDSKPEESSKDKNISTKQDGKGPPNKSSSLVRIQPLPIPARNRPNRPRGPPRMPGSMPVNKAKISGRPEKEAKDTVQDQPSESPSPKSSDQAKTSDAQSVPPLSVNKG</sequence>
<dbReference type="PANTHER" id="PTHR46007">
    <property type="entry name" value="MEDIATOR OF RNA POLYMERASE II TRANSCRIPTION SUBUNIT 12"/>
    <property type="match status" value="1"/>
</dbReference>
<feature type="region of interest" description="Disordered" evidence="1">
    <location>
        <begin position="471"/>
        <end position="632"/>
    </location>
</feature>
<dbReference type="GO" id="GO:0003713">
    <property type="term" value="F:transcription coactivator activity"/>
    <property type="evidence" value="ECO:0007669"/>
    <property type="project" value="TreeGrafter"/>
</dbReference>
<comment type="caution">
    <text evidence="2">The sequence shown here is derived from an EMBL/GenBank/DDBJ whole genome shotgun (WGS) entry which is preliminary data.</text>
</comment>
<feature type="compositionally biased region" description="Polar residues" evidence="1">
    <location>
        <begin position="601"/>
        <end position="622"/>
    </location>
</feature>
<name>A0A9W9YFK8_9CNID</name>
<accession>A0A9W9YFK8</accession>
<feature type="compositionally biased region" description="Polar residues" evidence="1">
    <location>
        <begin position="513"/>
        <end position="522"/>
    </location>
</feature>
<proteinExistence type="predicted"/>
<evidence type="ECO:0000256" key="1">
    <source>
        <dbReference type="SAM" id="MobiDB-lite"/>
    </source>
</evidence>
<keyword evidence="3" id="KW-1185">Reference proteome</keyword>
<gene>
    <name evidence="2" type="ORF">OS493_005940</name>
</gene>
<feature type="compositionally biased region" description="Polar residues" evidence="1">
    <location>
        <begin position="425"/>
        <end position="435"/>
    </location>
</feature>
<feature type="compositionally biased region" description="Basic and acidic residues" evidence="1">
    <location>
        <begin position="523"/>
        <end position="544"/>
    </location>
</feature>
<dbReference type="InterPro" id="IPR051647">
    <property type="entry name" value="Mediator_comp_sub12"/>
</dbReference>
<feature type="compositionally biased region" description="Basic and acidic residues" evidence="1">
    <location>
        <begin position="486"/>
        <end position="498"/>
    </location>
</feature>
<reference evidence="2" key="1">
    <citation type="submission" date="2023-01" db="EMBL/GenBank/DDBJ databases">
        <title>Genome assembly of the deep-sea coral Lophelia pertusa.</title>
        <authorList>
            <person name="Herrera S."/>
            <person name="Cordes E."/>
        </authorList>
    </citation>
    <scope>NUCLEOTIDE SEQUENCE</scope>
    <source>
        <strain evidence="2">USNM1676648</strain>
        <tissue evidence="2">Polyp</tissue>
    </source>
</reference>
<feature type="region of interest" description="Disordered" evidence="1">
    <location>
        <begin position="205"/>
        <end position="226"/>
    </location>
</feature>
<dbReference type="AlphaFoldDB" id="A0A9W9YFK8"/>
<dbReference type="GO" id="GO:0016592">
    <property type="term" value="C:mediator complex"/>
    <property type="evidence" value="ECO:0007669"/>
    <property type="project" value="TreeGrafter"/>
</dbReference>
<dbReference type="Proteomes" id="UP001163046">
    <property type="component" value="Unassembled WGS sequence"/>
</dbReference>
<protein>
    <submittedName>
        <fullName evidence="2">Uncharacterized protein</fullName>
    </submittedName>
</protein>
<evidence type="ECO:0000313" key="2">
    <source>
        <dbReference type="EMBL" id="KAJ7339540.1"/>
    </source>
</evidence>
<feature type="compositionally biased region" description="Polar residues" evidence="1">
    <location>
        <begin position="254"/>
        <end position="270"/>
    </location>
</feature>
<dbReference type="GO" id="GO:0045944">
    <property type="term" value="P:positive regulation of transcription by RNA polymerase II"/>
    <property type="evidence" value="ECO:0007669"/>
    <property type="project" value="TreeGrafter"/>
</dbReference>
<dbReference type="EMBL" id="MU827779">
    <property type="protein sequence ID" value="KAJ7339540.1"/>
    <property type="molecule type" value="Genomic_DNA"/>
</dbReference>
<feature type="region of interest" description="Disordered" evidence="1">
    <location>
        <begin position="410"/>
        <end position="452"/>
    </location>
</feature>
<feature type="compositionally biased region" description="Basic and acidic residues" evidence="1">
    <location>
        <begin position="590"/>
        <end position="600"/>
    </location>
</feature>
<feature type="region of interest" description="Disordered" evidence="1">
    <location>
        <begin position="242"/>
        <end position="270"/>
    </location>
</feature>
<dbReference type="PANTHER" id="PTHR46007:SF8">
    <property type="entry name" value="C2H2-TYPE DOMAIN-CONTAINING PROTEIN"/>
    <property type="match status" value="1"/>
</dbReference>
<organism evidence="2 3">
    <name type="scientific">Desmophyllum pertusum</name>
    <dbReference type="NCBI Taxonomy" id="174260"/>
    <lineage>
        <taxon>Eukaryota</taxon>
        <taxon>Metazoa</taxon>
        <taxon>Cnidaria</taxon>
        <taxon>Anthozoa</taxon>
        <taxon>Hexacorallia</taxon>
        <taxon>Scleractinia</taxon>
        <taxon>Caryophylliina</taxon>
        <taxon>Caryophylliidae</taxon>
        <taxon>Desmophyllum</taxon>
    </lineage>
</organism>